<feature type="non-terminal residue" evidence="1">
    <location>
        <position position="43"/>
    </location>
</feature>
<name>A0AAV4M3J5_CAEEX</name>
<dbReference type="Proteomes" id="UP001054945">
    <property type="component" value="Unassembled WGS sequence"/>
</dbReference>
<protein>
    <submittedName>
        <fullName evidence="1">Uncharacterized protein</fullName>
    </submittedName>
</protein>
<proteinExistence type="predicted"/>
<keyword evidence="2" id="KW-1185">Reference proteome</keyword>
<dbReference type="EMBL" id="BPLR01001811">
    <property type="protein sequence ID" value="GIX66677.1"/>
    <property type="molecule type" value="Genomic_DNA"/>
</dbReference>
<comment type="caution">
    <text evidence="1">The sequence shown here is derived from an EMBL/GenBank/DDBJ whole genome shotgun (WGS) entry which is preliminary data.</text>
</comment>
<accession>A0AAV4M3J5</accession>
<gene>
    <name evidence="1" type="ORF">CEXT_548941</name>
</gene>
<organism evidence="1 2">
    <name type="scientific">Caerostris extrusa</name>
    <name type="common">Bark spider</name>
    <name type="synonym">Caerostris bankana</name>
    <dbReference type="NCBI Taxonomy" id="172846"/>
    <lineage>
        <taxon>Eukaryota</taxon>
        <taxon>Metazoa</taxon>
        <taxon>Ecdysozoa</taxon>
        <taxon>Arthropoda</taxon>
        <taxon>Chelicerata</taxon>
        <taxon>Arachnida</taxon>
        <taxon>Araneae</taxon>
        <taxon>Araneomorphae</taxon>
        <taxon>Entelegynae</taxon>
        <taxon>Araneoidea</taxon>
        <taxon>Araneidae</taxon>
        <taxon>Caerostris</taxon>
    </lineage>
</organism>
<evidence type="ECO:0000313" key="2">
    <source>
        <dbReference type="Proteomes" id="UP001054945"/>
    </source>
</evidence>
<sequence>MGGNITGEGGDHGFEYSLAEVKEKSIVFANEQKELEKRSEVFE</sequence>
<evidence type="ECO:0000313" key="1">
    <source>
        <dbReference type="EMBL" id="GIX66677.1"/>
    </source>
</evidence>
<dbReference type="AlphaFoldDB" id="A0AAV4M3J5"/>
<reference evidence="1 2" key="1">
    <citation type="submission" date="2021-06" db="EMBL/GenBank/DDBJ databases">
        <title>Caerostris extrusa draft genome.</title>
        <authorList>
            <person name="Kono N."/>
            <person name="Arakawa K."/>
        </authorList>
    </citation>
    <scope>NUCLEOTIDE SEQUENCE [LARGE SCALE GENOMIC DNA]</scope>
</reference>